<dbReference type="GO" id="GO:0070860">
    <property type="term" value="C:RNA polymerase I core factor complex"/>
    <property type="evidence" value="ECO:0007669"/>
    <property type="project" value="TreeGrafter"/>
</dbReference>
<feature type="domain" description="RRN6 K-rich C-terminal" evidence="3">
    <location>
        <begin position="812"/>
        <end position="956"/>
    </location>
</feature>
<evidence type="ECO:0000313" key="4">
    <source>
        <dbReference type="EMBL" id="KAK7746903.1"/>
    </source>
</evidence>
<evidence type="ECO:0000259" key="2">
    <source>
        <dbReference type="Pfam" id="PF10214"/>
    </source>
</evidence>
<feature type="domain" description="RRN6 beta-propeller" evidence="2">
    <location>
        <begin position="17"/>
        <end position="412"/>
    </location>
</feature>
<feature type="compositionally biased region" description="Basic residues" evidence="1">
    <location>
        <begin position="949"/>
        <end position="966"/>
    </location>
</feature>
<proteinExistence type="predicted"/>
<dbReference type="PANTHER" id="PTHR28221">
    <property type="entry name" value="RNA POLYMERASE I-SPECIFIC TRANSCRIPTION INITIATION FACTOR RRN6"/>
    <property type="match status" value="1"/>
</dbReference>
<dbReference type="Pfam" id="PF10214">
    <property type="entry name" value="Rrn6_beta-prop"/>
    <property type="match status" value="1"/>
</dbReference>
<dbReference type="PANTHER" id="PTHR28221:SF2">
    <property type="entry name" value="RNA POLYMERASE I-SPECIFIC TRANSCRIPTION INITIATION FACTOR RRN6"/>
    <property type="match status" value="1"/>
</dbReference>
<dbReference type="InterPro" id="IPR048536">
    <property type="entry name" value="Rrn6_K-rich"/>
</dbReference>
<evidence type="ECO:0008006" key="6">
    <source>
        <dbReference type="Google" id="ProtNLM"/>
    </source>
</evidence>
<feature type="compositionally biased region" description="Low complexity" evidence="1">
    <location>
        <begin position="751"/>
        <end position="769"/>
    </location>
</feature>
<evidence type="ECO:0000256" key="1">
    <source>
        <dbReference type="SAM" id="MobiDB-lite"/>
    </source>
</evidence>
<dbReference type="InterPro" id="IPR019350">
    <property type="entry name" value="RNA_pol_I-sp_TIF_RRN6-like"/>
</dbReference>
<feature type="compositionally biased region" description="Basic and acidic residues" evidence="1">
    <location>
        <begin position="822"/>
        <end position="855"/>
    </location>
</feature>
<feature type="compositionally biased region" description="Basic residues" evidence="1">
    <location>
        <begin position="856"/>
        <end position="865"/>
    </location>
</feature>
<organism evidence="4 5">
    <name type="scientific">Cytospora paraplurivora</name>
    <dbReference type="NCBI Taxonomy" id="2898453"/>
    <lineage>
        <taxon>Eukaryota</taxon>
        <taxon>Fungi</taxon>
        <taxon>Dikarya</taxon>
        <taxon>Ascomycota</taxon>
        <taxon>Pezizomycotina</taxon>
        <taxon>Sordariomycetes</taxon>
        <taxon>Sordariomycetidae</taxon>
        <taxon>Diaporthales</taxon>
        <taxon>Cytosporaceae</taxon>
        <taxon>Cytospora</taxon>
    </lineage>
</organism>
<reference evidence="4 5" key="1">
    <citation type="journal article" date="2023" name="PLoS ONE">
        <title>Cytospora paraplurivora sp. nov. isolated from orchards with fruit tree decline syndrome in Ontario, Canada.</title>
        <authorList>
            <person name="Ilyukhin E."/>
            <person name="Nguyen H.D.T."/>
            <person name="Castle A.J."/>
            <person name="Ellouze W."/>
        </authorList>
    </citation>
    <scope>NUCLEOTIDE SEQUENCE [LARGE SCALE GENOMIC DNA]</scope>
    <source>
        <strain evidence="4 5">FDS-564</strain>
    </source>
</reference>
<feature type="compositionally biased region" description="Polar residues" evidence="1">
    <location>
        <begin position="894"/>
        <end position="903"/>
    </location>
</feature>
<protein>
    <recommendedName>
        <fullName evidence="6">RNA polymerase I-specific transcription initiation factor RRN6-like protein</fullName>
    </recommendedName>
</protein>
<gene>
    <name evidence="4" type="ORF">SLS53_002091</name>
</gene>
<comment type="caution">
    <text evidence="4">The sequence shown here is derived from an EMBL/GenBank/DDBJ whole genome shotgun (WGS) entry which is preliminary data.</text>
</comment>
<feature type="compositionally biased region" description="Low complexity" evidence="1">
    <location>
        <begin position="910"/>
        <end position="927"/>
    </location>
</feature>
<dbReference type="GO" id="GO:0001163">
    <property type="term" value="F:RNA polymerase I transcription regulatory region sequence-specific DNA binding"/>
    <property type="evidence" value="ECO:0007669"/>
    <property type="project" value="TreeGrafter"/>
</dbReference>
<dbReference type="Proteomes" id="UP001320245">
    <property type="component" value="Unassembled WGS sequence"/>
</dbReference>
<sequence>MWIRDARAYDHGEENQTASTLAIGAITDLRNPSRPGAWPVVAVAAGEAAHILRISSMSLEDWVCEGHSLPVGCSPTYGSAAAGGAQPFFEGLWCSDGTAISQLRFATKLRQVDPLRWLIVQKPSSTTIFEPQISAKPVKNSASMLSPDLGGEEHIAVNPIVTLSTSDTGGDTHCDFSINLGEDEDAPQIAIVDRSGNWSVWYIEREGHSRMKTTKAVPKNRGIWNLPPSLGLPNGAGLSEERFRVNWAFTARKPDDWELDSNMSDDPRTPNTLHTAYLSGLDTTQSRYERLLISNHTHLQVLDANAGTSLSWLSFSRPDGTDALLDAQVFPGSPSHVLVLTTKKLYLLHMNDDAHQEASRLTVVLSCPHFMGQGREVPRMSVTRLRASPDRTWCLVLLHSTQNSRVSIFYLTSCLQDGSVDFHHQVMQITGLEASSSGDLQGIECLTAVALQLSVLRKRGGPKSETTENHNESSEVQYYQVFRLATDLSLSSSVFAVTSGAVERLARPIKSVALPGWSEARRATFLRRKLLREGEKAFVVPDTMEEDKHLSVVRPPEILVNHDTFQLRYYFVRLIEEINLGVFGEPGSVSTGSSTFGPFGPVQEALANREADDYVSLKPLLGFSGFWQPLDLTEVDTAWDGQLRRLQESSSIRLFECGHYAPRLSVLDVFEFLSVKWSARLPADSLKAMQWRHIQMALERMAAEVYLSERGIYMAPTSTIELASKTLPREGDSQASLQSEFEDLPLSQPRSDAPLPTPSTTPSSSRATSEVFGESQQSQEYDDPEQEDPAATRLRMYLPSIKFTPPARQGQSRVLSLWPEQRGSDPAEYRYSRTGKPDAESEAAQRRRKREEERMRKRAERRAHINTKMEGLGEAFSQPLMPSFSQAGPPPPSHTFSHSQAPVSSFGFESQHSQGRGQSQSQHQNQGHGFGSGFSQTMSQPLPGEFGTRRSKIKKKVKPKPARGFK</sequence>
<name>A0AAN9UPY4_9PEZI</name>
<accession>A0AAN9UPY4</accession>
<keyword evidence="5" id="KW-1185">Reference proteome</keyword>
<feature type="region of interest" description="Disordered" evidence="1">
    <location>
        <begin position="745"/>
        <end position="788"/>
    </location>
</feature>
<dbReference type="EMBL" id="JAJSPL020000005">
    <property type="protein sequence ID" value="KAK7746903.1"/>
    <property type="molecule type" value="Genomic_DNA"/>
</dbReference>
<feature type="region of interest" description="Disordered" evidence="1">
    <location>
        <begin position="802"/>
        <end position="966"/>
    </location>
</feature>
<dbReference type="GO" id="GO:0042790">
    <property type="term" value="P:nucleolar large rRNA transcription by RNA polymerase I"/>
    <property type="evidence" value="ECO:0007669"/>
    <property type="project" value="TreeGrafter"/>
</dbReference>
<evidence type="ECO:0000259" key="3">
    <source>
        <dbReference type="Pfam" id="PF20639"/>
    </source>
</evidence>
<dbReference type="AlphaFoldDB" id="A0AAN9UPY4"/>
<dbReference type="InterPro" id="IPR048535">
    <property type="entry name" value="RRN6_beta-prop"/>
</dbReference>
<dbReference type="GO" id="GO:0001179">
    <property type="term" value="F:RNA polymerase I general transcription initiation factor binding"/>
    <property type="evidence" value="ECO:0007669"/>
    <property type="project" value="TreeGrafter"/>
</dbReference>
<evidence type="ECO:0000313" key="5">
    <source>
        <dbReference type="Proteomes" id="UP001320245"/>
    </source>
</evidence>
<dbReference type="Pfam" id="PF20639">
    <property type="entry name" value="Rrn6_K-rich"/>
    <property type="match status" value="1"/>
</dbReference>